<dbReference type="HOGENOM" id="CLU_020336_13_2_3"/>
<keyword evidence="2" id="KW-0808">Transferase</keyword>
<dbReference type="InterPro" id="IPR050266">
    <property type="entry name" value="AB_hydrolase_sf"/>
</dbReference>
<evidence type="ECO:0000313" key="2">
    <source>
        <dbReference type="EMBL" id="AFY91759.1"/>
    </source>
</evidence>
<gene>
    <name evidence="2" type="ORF">Cha6605_0469</name>
</gene>
<dbReference type="PANTHER" id="PTHR43798">
    <property type="entry name" value="MONOACYLGLYCEROL LIPASE"/>
    <property type="match status" value="1"/>
</dbReference>
<dbReference type="STRING" id="1173020.Cha6605_0469"/>
<dbReference type="SUPFAM" id="SSF53474">
    <property type="entry name" value="alpha/beta-Hydrolases"/>
    <property type="match status" value="1"/>
</dbReference>
<keyword evidence="2" id="KW-0012">Acyltransferase</keyword>
<dbReference type="InterPro" id="IPR000073">
    <property type="entry name" value="AB_hydrolase_1"/>
</dbReference>
<evidence type="ECO:0000259" key="1">
    <source>
        <dbReference type="Pfam" id="PF00561"/>
    </source>
</evidence>
<dbReference type="EMBL" id="CP003600">
    <property type="protein sequence ID" value="AFY91759.1"/>
    <property type="molecule type" value="Genomic_DNA"/>
</dbReference>
<dbReference type="InterPro" id="IPR029058">
    <property type="entry name" value="AB_hydrolase_fold"/>
</dbReference>
<accession>K9UC36</accession>
<dbReference type="eggNOG" id="COG0596">
    <property type="taxonomic scope" value="Bacteria"/>
</dbReference>
<evidence type="ECO:0000313" key="3">
    <source>
        <dbReference type="Proteomes" id="UP000010366"/>
    </source>
</evidence>
<protein>
    <submittedName>
        <fullName evidence="2">Putative hydrolase or acyltransferase of alpha/beta superfamily</fullName>
    </submittedName>
</protein>
<dbReference type="Proteomes" id="UP000010366">
    <property type="component" value="Chromosome"/>
</dbReference>
<dbReference type="Gene3D" id="3.40.50.1820">
    <property type="entry name" value="alpha/beta hydrolase"/>
    <property type="match status" value="1"/>
</dbReference>
<reference evidence="2 3" key="1">
    <citation type="submission" date="2012-05" db="EMBL/GenBank/DDBJ databases">
        <title>Finished chromosome of genome of Chamaesiphon sp. PCC 6605.</title>
        <authorList>
            <consortium name="US DOE Joint Genome Institute"/>
            <person name="Gugger M."/>
            <person name="Coursin T."/>
            <person name="Rippka R."/>
            <person name="Tandeau De Marsac N."/>
            <person name="Huntemann M."/>
            <person name="Wei C.-L."/>
            <person name="Han J."/>
            <person name="Detter J.C."/>
            <person name="Han C."/>
            <person name="Tapia R."/>
            <person name="Chen A."/>
            <person name="Kyrpides N."/>
            <person name="Mavromatis K."/>
            <person name="Markowitz V."/>
            <person name="Szeto E."/>
            <person name="Ivanova N."/>
            <person name="Pagani I."/>
            <person name="Pati A."/>
            <person name="Goodwin L."/>
            <person name="Nordberg H.P."/>
            <person name="Cantor M.N."/>
            <person name="Hua S.X."/>
            <person name="Woyke T."/>
            <person name="Kerfeld C.A."/>
        </authorList>
    </citation>
    <scope>NUCLEOTIDE SEQUENCE [LARGE SCALE GENOMIC DNA]</scope>
    <source>
        <strain evidence="3">ATCC 27169 / PCC 6605</strain>
    </source>
</reference>
<sequence length="284" mass="33140">MLYRSSHIKLSTGQIFWREAGDLDRPVLIFLHGSWHDNHQWERIIEPLAQKKFHCFAVDLLGYGNSTANRVPDSIELEVAALHEFLMALKLHRPVYLIGHSLGAWIALSYTLKYPNLVRGVVAISPEGYTLPNWKQYGRSTKFLLSQPWLFKLWLNSLQVITSIGDDVDPLAKRQAYWRFFKKYPTTCKLFFQRSTAKIRRELVADRLSLFRPPFLVLQSDADERSVMEQSQACARAVKKSEYKLIKSADFTFPEESMPYIAKEIENFIDRIQAQIDREEVELW</sequence>
<dbReference type="KEGG" id="cmp:Cha6605_0469"/>
<dbReference type="Pfam" id="PF00561">
    <property type="entry name" value="Abhydrolase_1"/>
    <property type="match status" value="1"/>
</dbReference>
<feature type="domain" description="AB hydrolase-1" evidence="1">
    <location>
        <begin position="26"/>
        <end position="250"/>
    </location>
</feature>
<name>K9UC36_CHAP6</name>
<dbReference type="GO" id="GO:0016746">
    <property type="term" value="F:acyltransferase activity"/>
    <property type="evidence" value="ECO:0007669"/>
    <property type="project" value="UniProtKB-KW"/>
</dbReference>
<proteinExistence type="predicted"/>
<dbReference type="RefSeq" id="WP_015157953.1">
    <property type="nucleotide sequence ID" value="NC_019697.1"/>
</dbReference>
<dbReference type="PRINTS" id="PR00111">
    <property type="entry name" value="ABHYDROLASE"/>
</dbReference>
<keyword evidence="2" id="KW-0378">Hydrolase</keyword>
<organism evidence="2 3">
    <name type="scientific">Chamaesiphon minutus (strain ATCC 27169 / PCC 6605)</name>
    <dbReference type="NCBI Taxonomy" id="1173020"/>
    <lineage>
        <taxon>Bacteria</taxon>
        <taxon>Bacillati</taxon>
        <taxon>Cyanobacteriota</taxon>
        <taxon>Cyanophyceae</taxon>
        <taxon>Gomontiellales</taxon>
        <taxon>Chamaesiphonaceae</taxon>
        <taxon>Chamaesiphon</taxon>
    </lineage>
</organism>
<dbReference type="OrthoDB" id="9808398at2"/>
<dbReference type="AlphaFoldDB" id="K9UC36"/>
<keyword evidence="3" id="KW-1185">Reference proteome</keyword>
<dbReference type="GO" id="GO:0016787">
    <property type="term" value="F:hydrolase activity"/>
    <property type="evidence" value="ECO:0007669"/>
    <property type="project" value="UniProtKB-KW"/>
</dbReference>